<evidence type="ECO:0000256" key="1">
    <source>
        <dbReference type="SAM" id="MobiDB-lite"/>
    </source>
</evidence>
<dbReference type="AlphaFoldDB" id="A0A4Y9YNT7"/>
<feature type="region of interest" description="Disordered" evidence="1">
    <location>
        <begin position="53"/>
        <end position="77"/>
    </location>
</feature>
<name>A0A4Y9YNT7_9APHY</name>
<evidence type="ECO:0000313" key="3">
    <source>
        <dbReference type="Proteomes" id="UP000298390"/>
    </source>
</evidence>
<gene>
    <name evidence="2" type="ORF">EVJ58_g3285</name>
</gene>
<accession>A0A4Y9YNT7</accession>
<feature type="compositionally biased region" description="Polar residues" evidence="1">
    <location>
        <begin position="66"/>
        <end position="77"/>
    </location>
</feature>
<evidence type="ECO:0000313" key="2">
    <source>
        <dbReference type="EMBL" id="TFY63373.1"/>
    </source>
</evidence>
<comment type="caution">
    <text evidence="2">The sequence shown here is derived from an EMBL/GenBank/DDBJ whole genome shotgun (WGS) entry which is preliminary data.</text>
</comment>
<dbReference type="Proteomes" id="UP000298390">
    <property type="component" value="Unassembled WGS sequence"/>
</dbReference>
<dbReference type="EMBL" id="SEKV01000132">
    <property type="protein sequence ID" value="TFY63373.1"/>
    <property type="molecule type" value="Genomic_DNA"/>
</dbReference>
<sequence>MKHRSIRDSTVALEMRRRVCTASFSNVTPGRSLRRMPRITPCHARVLEGFPPQGNDYLDDEFSPPDQASTDSSQENSGSVMYFTAKSAFSEPSEEYQQTILQVLDTESGVFFDKVCQGSKGTLKVEQLAPEMFDDQHAVTVKIDSPGRLRRNFASDHLVGMVAPPVPSLMLTLPTPQLPGSPIFVPTSPITVTKFITAAAQPSNLVPQPLQASRPVPVMQFCEDCVLAPPDSGFLCHSCDQQWLACKVWYQANDGGRRQRLTEPYIKPAESTAANRALIDFLRAPTGSGNSYGLGIRAAPEVVSRSRFRKLAPLLAMATAESSMSVIYREEVLPLARRMLSVVDLRVLAVLPRKLWAVLVNILSYNVQLLVHFLNALAELNLRVGYDVPSVSEYLWMMTEESMDDTRLLERATRTTSRFLEHLSN</sequence>
<protein>
    <submittedName>
        <fullName evidence="2">Uncharacterized protein</fullName>
    </submittedName>
</protein>
<proteinExistence type="predicted"/>
<organism evidence="2 3">
    <name type="scientific">Rhodofomes roseus</name>
    <dbReference type="NCBI Taxonomy" id="34475"/>
    <lineage>
        <taxon>Eukaryota</taxon>
        <taxon>Fungi</taxon>
        <taxon>Dikarya</taxon>
        <taxon>Basidiomycota</taxon>
        <taxon>Agaricomycotina</taxon>
        <taxon>Agaricomycetes</taxon>
        <taxon>Polyporales</taxon>
        <taxon>Rhodofomes</taxon>
    </lineage>
</organism>
<reference evidence="2 3" key="1">
    <citation type="submission" date="2019-01" db="EMBL/GenBank/DDBJ databases">
        <title>Genome sequencing of the rare red list fungi Fomitopsis rosea.</title>
        <authorList>
            <person name="Buettner E."/>
            <person name="Kellner H."/>
        </authorList>
    </citation>
    <scope>NUCLEOTIDE SEQUENCE [LARGE SCALE GENOMIC DNA]</scope>
    <source>
        <strain evidence="2 3">DSM 105464</strain>
    </source>
</reference>